<dbReference type="PANTHER" id="PTHR45947">
    <property type="entry name" value="SULFOQUINOVOSYL TRANSFERASE SQD2"/>
    <property type="match status" value="1"/>
</dbReference>
<dbReference type="Proteomes" id="UP000238565">
    <property type="component" value="Unassembled WGS sequence"/>
</dbReference>
<name>A0A2S7I614_9FLAO</name>
<feature type="domain" description="Glycosyltransferase subfamily 4-like N-terminal" evidence="2">
    <location>
        <begin position="44"/>
        <end position="197"/>
    </location>
</feature>
<protein>
    <recommendedName>
        <fullName evidence="5">Glycosyl transferases group 1 family protein</fullName>
    </recommendedName>
</protein>
<dbReference type="InterPro" id="IPR050194">
    <property type="entry name" value="Glycosyltransferase_grp1"/>
</dbReference>
<sequence length="384" mass="43877">MYKTICLSIHTRHKILFISSWFPNKLEPTNGNFVQRHAEAVSLLHDVEVLHAIGDFNQKEKFVFDDEMINGIRTLIVYYKNSKNPLQNFLRRMKAYQLGFKKMQKPDLVHGNVLHNNMLFAVSLKRKYGIPFVISEHWSVFQEQNHHKISKSARFLVKKIAEKASFIIPVTENLISGLQKLGINTPMKVVGNVVDTDLFSPKFEKSEKFTFLHISNLISLKNPEKIIKTAIDLRQINQNFELQIGGDGDLKPLQKMIHLNNAESYIKTFGMLNLEQVSEKMKAANCFVLFSDYENQPCVILESLASGIPVIATKVGGIPELLNEKRGVLIEKNDSHALLEAMKNVLQKNVALESSENLRKYVVENFSKSVIAEKFSEIYNQDLS</sequence>
<evidence type="ECO:0000259" key="1">
    <source>
        <dbReference type="Pfam" id="PF00534"/>
    </source>
</evidence>
<comment type="caution">
    <text evidence="3">The sequence shown here is derived from an EMBL/GenBank/DDBJ whole genome shotgun (WGS) entry which is preliminary data.</text>
</comment>
<dbReference type="EMBL" id="PTPZ01000002">
    <property type="protein sequence ID" value="PPZ92018.1"/>
    <property type="molecule type" value="Genomic_DNA"/>
</dbReference>
<proteinExistence type="predicted"/>
<dbReference type="Pfam" id="PF00534">
    <property type="entry name" value="Glycos_transf_1"/>
    <property type="match status" value="1"/>
</dbReference>
<evidence type="ECO:0000259" key="2">
    <source>
        <dbReference type="Pfam" id="PF13439"/>
    </source>
</evidence>
<dbReference type="InterPro" id="IPR001296">
    <property type="entry name" value="Glyco_trans_1"/>
</dbReference>
<gene>
    <name evidence="3" type="ORF">C3729_03285</name>
</gene>
<dbReference type="Pfam" id="PF13439">
    <property type="entry name" value="Glyco_transf_4"/>
    <property type="match status" value="1"/>
</dbReference>
<dbReference type="InterPro" id="IPR028098">
    <property type="entry name" value="Glyco_trans_4-like_N"/>
</dbReference>
<dbReference type="SUPFAM" id="SSF53756">
    <property type="entry name" value="UDP-Glycosyltransferase/glycogen phosphorylase"/>
    <property type="match status" value="1"/>
</dbReference>
<reference evidence="3 4" key="1">
    <citation type="submission" date="2018-02" db="EMBL/GenBank/DDBJ databases">
        <title>Draft genome sequence of bacterial isolates from marine environment.</title>
        <authorList>
            <person name="Singh S.K."/>
            <person name="Hill R."/>
            <person name="Major S."/>
            <person name="Cai H."/>
            <person name="Li Y."/>
        </authorList>
    </citation>
    <scope>NUCLEOTIDE SEQUENCE [LARGE SCALE GENOMIC DNA]</scope>
    <source>
        <strain evidence="3 4">IMET F</strain>
    </source>
</reference>
<evidence type="ECO:0008006" key="5">
    <source>
        <dbReference type="Google" id="ProtNLM"/>
    </source>
</evidence>
<evidence type="ECO:0000313" key="3">
    <source>
        <dbReference type="EMBL" id="PPZ92018.1"/>
    </source>
</evidence>
<dbReference type="Gene3D" id="3.40.50.2000">
    <property type="entry name" value="Glycogen Phosphorylase B"/>
    <property type="match status" value="2"/>
</dbReference>
<feature type="domain" description="Glycosyl transferase family 1" evidence="1">
    <location>
        <begin position="201"/>
        <end position="361"/>
    </location>
</feature>
<accession>A0A2S7I614</accession>
<dbReference type="PANTHER" id="PTHR45947:SF15">
    <property type="entry name" value="TEICHURONIC ACID BIOSYNTHESIS GLYCOSYLTRANSFERASE TUAC-RELATED"/>
    <property type="match status" value="1"/>
</dbReference>
<organism evidence="3 4">
    <name type="scientific">Cloacibacterium normanense</name>
    <dbReference type="NCBI Taxonomy" id="237258"/>
    <lineage>
        <taxon>Bacteria</taxon>
        <taxon>Pseudomonadati</taxon>
        <taxon>Bacteroidota</taxon>
        <taxon>Flavobacteriia</taxon>
        <taxon>Flavobacteriales</taxon>
        <taxon>Weeksellaceae</taxon>
    </lineage>
</organism>
<evidence type="ECO:0000313" key="4">
    <source>
        <dbReference type="Proteomes" id="UP000238565"/>
    </source>
</evidence>
<dbReference type="AlphaFoldDB" id="A0A2S7I614"/>
<dbReference type="GO" id="GO:0016757">
    <property type="term" value="F:glycosyltransferase activity"/>
    <property type="evidence" value="ECO:0007669"/>
    <property type="project" value="InterPro"/>
</dbReference>